<dbReference type="AlphaFoldDB" id="A0A8E2E1S6"/>
<keyword evidence="1" id="KW-0472">Membrane</keyword>
<protein>
    <submittedName>
        <fullName evidence="2">Uncharacterized protein</fullName>
    </submittedName>
</protein>
<reference evidence="2 3" key="1">
    <citation type="journal article" date="2016" name="Nat. Commun.">
        <title>Ectomycorrhizal ecology is imprinted in the genome of the dominant symbiotic fungus Cenococcum geophilum.</title>
        <authorList>
            <consortium name="DOE Joint Genome Institute"/>
            <person name="Peter M."/>
            <person name="Kohler A."/>
            <person name="Ohm R.A."/>
            <person name="Kuo A."/>
            <person name="Krutzmann J."/>
            <person name="Morin E."/>
            <person name="Arend M."/>
            <person name="Barry K.W."/>
            <person name="Binder M."/>
            <person name="Choi C."/>
            <person name="Clum A."/>
            <person name="Copeland A."/>
            <person name="Grisel N."/>
            <person name="Haridas S."/>
            <person name="Kipfer T."/>
            <person name="LaButti K."/>
            <person name="Lindquist E."/>
            <person name="Lipzen A."/>
            <person name="Maire R."/>
            <person name="Meier B."/>
            <person name="Mihaltcheva S."/>
            <person name="Molinier V."/>
            <person name="Murat C."/>
            <person name="Poggeler S."/>
            <person name="Quandt C.A."/>
            <person name="Sperisen C."/>
            <person name="Tritt A."/>
            <person name="Tisserant E."/>
            <person name="Crous P.W."/>
            <person name="Henrissat B."/>
            <person name="Nehls U."/>
            <person name="Egli S."/>
            <person name="Spatafora J.W."/>
            <person name="Grigoriev I.V."/>
            <person name="Martin F.M."/>
        </authorList>
    </citation>
    <scope>NUCLEOTIDE SEQUENCE [LARGE SCALE GENOMIC DNA]</scope>
    <source>
        <strain evidence="2 3">CBS 459.81</strain>
    </source>
</reference>
<keyword evidence="3" id="KW-1185">Reference proteome</keyword>
<evidence type="ECO:0000313" key="2">
    <source>
        <dbReference type="EMBL" id="OCK75675.1"/>
    </source>
</evidence>
<proteinExistence type="predicted"/>
<dbReference type="Proteomes" id="UP000250266">
    <property type="component" value="Unassembled WGS sequence"/>
</dbReference>
<evidence type="ECO:0000256" key="1">
    <source>
        <dbReference type="SAM" id="Phobius"/>
    </source>
</evidence>
<gene>
    <name evidence="2" type="ORF">K432DRAFT_386038</name>
</gene>
<sequence length="133" mass="15332">MTHRTRLWLTLIFDILRKTIRPTNKTLKAIIGTLPPTVEKVYEAILSKIEDNERPQARKLLYIIVAAARPYTLKVLIVMIFQRKCDFLRIVEIGHIFAYIANGSNFLRTGTFSFNEASAIILCFFAIRCGRKT</sequence>
<feature type="transmembrane region" description="Helical" evidence="1">
    <location>
        <begin position="60"/>
        <end position="81"/>
    </location>
</feature>
<name>A0A8E2E1S6_9PEZI</name>
<evidence type="ECO:0000313" key="3">
    <source>
        <dbReference type="Proteomes" id="UP000250266"/>
    </source>
</evidence>
<organism evidence="2 3">
    <name type="scientific">Lepidopterella palustris CBS 459.81</name>
    <dbReference type="NCBI Taxonomy" id="1314670"/>
    <lineage>
        <taxon>Eukaryota</taxon>
        <taxon>Fungi</taxon>
        <taxon>Dikarya</taxon>
        <taxon>Ascomycota</taxon>
        <taxon>Pezizomycotina</taxon>
        <taxon>Dothideomycetes</taxon>
        <taxon>Pleosporomycetidae</taxon>
        <taxon>Mytilinidiales</taxon>
        <taxon>Argynnaceae</taxon>
        <taxon>Lepidopterella</taxon>
    </lineage>
</organism>
<dbReference type="OrthoDB" id="4772757at2759"/>
<accession>A0A8E2E1S6</accession>
<dbReference type="EMBL" id="KV745288">
    <property type="protein sequence ID" value="OCK75675.1"/>
    <property type="molecule type" value="Genomic_DNA"/>
</dbReference>
<keyword evidence="1" id="KW-1133">Transmembrane helix</keyword>
<keyword evidence="1" id="KW-0812">Transmembrane</keyword>